<name>A0A511H6N6_9BACT</name>
<evidence type="ECO:0000313" key="3">
    <source>
        <dbReference type="EMBL" id="SDD36102.1"/>
    </source>
</evidence>
<feature type="signal peptide" evidence="1">
    <location>
        <begin position="1"/>
        <end position="19"/>
    </location>
</feature>
<reference evidence="3 4" key="1">
    <citation type="submission" date="2016-10" db="EMBL/GenBank/DDBJ databases">
        <authorList>
            <person name="Varghese N."/>
            <person name="Submissions S."/>
        </authorList>
    </citation>
    <scope>NUCLEOTIDE SEQUENCE [LARGE SCALE GENOMIC DNA]</scope>
    <source>
        <strain evidence="3 4">DSM 2260</strain>
    </source>
</reference>
<dbReference type="EMBL" id="FNAJ01000001">
    <property type="protein sequence ID" value="SDD36102.1"/>
    <property type="molecule type" value="Genomic_DNA"/>
</dbReference>
<dbReference type="NCBIfam" id="TIGR02269">
    <property type="entry name" value="TIGR02269 family lipoprotein"/>
    <property type="match status" value="1"/>
</dbReference>
<evidence type="ECO:0000313" key="5">
    <source>
        <dbReference type="Proteomes" id="UP000321224"/>
    </source>
</evidence>
<keyword evidence="4" id="KW-1185">Reference proteome</keyword>
<dbReference type="EMBL" id="BJVY01000003">
    <property type="protein sequence ID" value="GEL69084.1"/>
    <property type="molecule type" value="Genomic_DNA"/>
</dbReference>
<comment type="caution">
    <text evidence="2">The sequence shown here is derived from an EMBL/GenBank/DDBJ whole genome shotgun (WGS) entry which is preliminary data.</text>
</comment>
<dbReference type="PROSITE" id="PS51257">
    <property type="entry name" value="PROKAR_LIPOPROTEIN"/>
    <property type="match status" value="1"/>
</dbReference>
<evidence type="ECO:0000313" key="2">
    <source>
        <dbReference type="EMBL" id="GEL69084.1"/>
    </source>
</evidence>
<reference evidence="2 5" key="2">
    <citation type="submission" date="2019-07" db="EMBL/GenBank/DDBJ databases">
        <title>Whole genome shotgun sequence of Myxococcus virescens NBRC 100334.</title>
        <authorList>
            <person name="Hosoyama A."/>
            <person name="Uohara A."/>
            <person name="Ohji S."/>
            <person name="Ichikawa N."/>
        </authorList>
    </citation>
    <scope>NUCLEOTIDE SEQUENCE [LARGE SCALE GENOMIC DNA]</scope>
    <source>
        <strain evidence="2 5">NBRC 100334</strain>
    </source>
</reference>
<dbReference type="InterPro" id="IPR011755">
    <property type="entry name" value="CHP02269_MYXXA"/>
</dbReference>
<keyword evidence="1" id="KW-0732">Signal</keyword>
<dbReference type="Proteomes" id="UP000198717">
    <property type="component" value="Unassembled WGS sequence"/>
</dbReference>
<dbReference type="Proteomes" id="UP000321224">
    <property type="component" value="Unassembled WGS sequence"/>
</dbReference>
<evidence type="ECO:0000256" key="1">
    <source>
        <dbReference type="SAM" id="SignalP"/>
    </source>
</evidence>
<dbReference type="AlphaFoldDB" id="A0A511H6N6"/>
<feature type="chain" id="PRO_5022908529" evidence="1">
    <location>
        <begin position="20"/>
        <end position="244"/>
    </location>
</feature>
<protein>
    <submittedName>
        <fullName evidence="3">Myxococcus xanthus paralogous lipoprotein family TIGR02269</fullName>
    </submittedName>
</protein>
<proteinExistence type="predicted"/>
<sequence>MNGSLRLLTLCCLLLGALACSTASSPVMREWEAAKWQADVEGCSASSVPRCLVLVCDEGDCGLFRCEDVADDVVTHAPRVGAAEKATGSPAFRGTGTYRNWWQRRTGIRGDARPLAMAPLARRSPVFIPAIPRPQGKLIKHHLFPQEPRLAAWFRAAGIDIHQFTLVVPEHVHRQIHSGKGMGPGGAWNNAWRQFVVANPRPPSRDVIMRHAVELAFRFELSGPVVPYNMPIAPGMRGPRIEAL</sequence>
<gene>
    <name evidence="2" type="ORF">MVI01_08680</name>
    <name evidence="3" type="ORF">SAMN04488504_101579</name>
</gene>
<dbReference type="RefSeq" id="WP_090485079.1">
    <property type="nucleotide sequence ID" value="NZ_BJVY01000003.1"/>
</dbReference>
<dbReference type="Pfam" id="PF09533">
    <property type="entry name" value="DUF2380"/>
    <property type="match status" value="1"/>
</dbReference>
<keyword evidence="3" id="KW-0449">Lipoprotein</keyword>
<evidence type="ECO:0000313" key="4">
    <source>
        <dbReference type="Proteomes" id="UP000198717"/>
    </source>
</evidence>
<organism evidence="2 5">
    <name type="scientific">Myxococcus virescens</name>
    <dbReference type="NCBI Taxonomy" id="83456"/>
    <lineage>
        <taxon>Bacteria</taxon>
        <taxon>Pseudomonadati</taxon>
        <taxon>Myxococcota</taxon>
        <taxon>Myxococcia</taxon>
        <taxon>Myxococcales</taxon>
        <taxon>Cystobacterineae</taxon>
        <taxon>Myxococcaceae</taxon>
        <taxon>Myxococcus</taxon>
    </lineage>
</organism>
<accession>A0A511H6N6</accession>